<evidence type="ECO:0000313" key="2">
    <source>
        <dbReference type="Proteomes" id="UP000494252"/>
    </source>
</evidence>
<reference evidence="1 2" key="1">
    <citation type="submission" date="2020-04" db="EMBL/GenBank/DDBJ databases">
        <authorList>
            <person name="De Canck E."/>
        </authorList>
    </citation>
    <scope>NUCLEOTIDE SEQUENCE [LARGE SCALE GENOMIC DNA]</scope>
    <source>
        <strain evidence="1 2">LMG 27177</strain>
    </source>
</reference>
<name>A0A6J5H162_9BURK</name>
<sequence>MSGLAAPQFAGCFRGFSCIEQQAPFRNGENLLVAQVEPAQPVDHALFGEHTMNSSAAGNEERVEIARVTA</sequence>
<protein>
    <submittedName>
        <fullName evidence="1">Uncharacterized protein</fullName>
    </submittedName>
</protein>
<organism evidence="1 2">
    <name type="scientific">Paraburkholderia fynbosensis</name>
    <dbReference type="NCBI Taxonomy" id="1200993"/>
    <lineage>
        <taxon>Bacteria</taxon>
        <taxon>Pseudomonadati</taxon>
        <taxon>Pseudomonadota</taxon>
        <taxon>Betaproteobacteria</taxon>
        <taxon>Burkholderiales</taxon>
        <taxon>Burkholderiaceae</taxon>
        <taxon>Paraburkholderia</taxon>
    </lineage>
</organism>
<gene>
    <name evidence="1" type="ORF">LMG27177_07146</name>
</gene>
<keyword evidence="2" id="KW-1185">Reference proteome</keyword>
<dbReference type="AlphaFoldDB" id="A0A6J5H162"/>
<proteinExistence type="predicted"/>
<evidence type="ECO:0000313" key="1">
    <source>
        <dbReference type="EMBL" id="CAB3810333.1"/>
    </source>
</evidence>
<accession>A0A6J5H162</accession>
<dbReference type="Proteomes" id="UP000494252">
    <property type="component" value="Unassembled WGS sequence"/>
</dbReference>
<dbReference type="EMBL" id="CADIKI010000034">
    <property type="protein sequence ID" value="CAB3810333.1"/>
    <property type="molecule type" value="Genomic_DNA"/>
</dbReference>